<keyword evidence="2" id="KW-0812">Transmembrane</keyword>
<dbReference type="EMBL" id="JBHSDT010000001">
    <property type="protein sequence ID" value="MFC4401544.1"/>
    <property type="molecule type" value="Genomic_DNA"/>
</dbReference>
<dbReference type="RefSeq" id="WP_390248231.1">
    <property type="nucleotide sequence ID" value="NZ_JBHSDT010000001.1"/>
</dbReference>
<feature type="transmembrane region" description="Helical" evidence="2">
    <location>
        <begin position="81"/>
        <end position="99"/>
    </location>
</feature>
<dbReference type="Gene3D" id="1.10.260.40">
    <property type="entry name" value="lambda repressor-like DNA-binding domains"/>
    <property type="match status" value="1"/>
</dbReference>
<dbReference type="Proteomes" id="UP001595882">
    <property type="component" value="Unassembled WGS sequence"/>
</dbReference>
<reference evidence="5" key="1">
    <citation type="journal article" date="2019" name="Int. J. Syst. Evol. Microbiol.">
        <title>The Global Catalogue of Microorganisms (GCM) 10K type strain sequencing project: providing services to taxonomists for standard genome sequencing and annotation.</title>
        <authorList>
            <consortium name="The Broad Institute Genomics Platform"/>
            <consortium name="The Broad Institute Genome Sequencing Center for Infectious Disease"/>
            <person name="Wu L."/>
            <person name="Ma J."/>
        </authorList>
    </citation>
    <scope>NUCLEOTIDE SEQUENCE [LARGE SCALE GENOMIC DNA]</scope>
    <source>
        <strain evidence="5">CCUG 37865</strain>
    </source>
</reference>
<dbReference type="SUPFAM" id="SSF47413">
    <property type="entry name" value="lambda repressor-like DNA-binding domains"/>
    <property type="match status" value="1"/>
</dbReference>
<name>A0ABV8WTZ3_9BACI</name>
<proteinExistence type="predicted"/>
<dbReference type="InterPro" id="IPR001387">
    <property type="entry name" value="Cro/C1-type_HTH"/>
</dbReference>
<feature type="transmembrane region" description="Helical" evidence="2">
    <location>
        <begin position="128"/>
        <end position="147"/>
    </location>
</feature>
<keyword evidence="1" id="KW-0238">DNA-binding</keyword>
<evidence type="ECO:0000313" key="4">
    <source>
        <dbReference type="EMBL" id="MFC4401544.1"/>
    </source>
</evidence>
<comment type="caution">
    <text evidence="4">The sequence shown here is derived from an EMBL/GenBank/DDBJ whole genome shotgun (WGS) entry which is preliminary data.</text>
</comment>
<dbReference type="SMART" id="SM00530">
    <property type="entry name" value="HTH_XRE"/>
    <property type="match status" value="1"/>
</dbReference>
<dbReference type="PANTHER" id="PTHR46558">
    <property type="entry name" value="TRACRIPTIONAL REGULATORY PROTEIN-RELATED-RELATED"/>
    <property type="match status" value="1"/>
</dbReference>
<sequence>MNKSILSLKLKEYREQRGITQEELAELLDVSDKSISKWELGNGYPSKKNMMKISALLDVSLEVLMIEEQNEDSRLKRSFKYTLISYFIIFALTLLIRGVKEGNRYEDILSKELSEIIKIVIIEFGQNIYISIVPALIIGLVFYFYIIPRQQID</sequence>
<gene>
    <name evidence="4" type="ORF">ACFOY7_00335</name>
</gene>
<dbReference type="Pfam" id="PF01381">
    <property type="entry name" value="HTH_3"/>
    <property type="match status" value="1"/>
</dbReference>
<keyword evidence="2" id="KW-1133">Transmembrane helix</keyword>
<evidence type="ECO:0000313" key="5">
    <source>
        <dbReference type="Proteomes" id="UP001595882"/>
    </source>
</evidence>
<protein>
    <submittedName>
        <fullName evidence="4">Helix-turn-helix transcriptional regulator</fullName>
    </submittedName>
</protein>
<keyword evidence="2" id="KW-0472">Membrane</keyword>
<keyword evidence="5" id="KW-1185">Reference proteome</keyword>
<dbReference type="InterPro" id="IPR010982">
    <property type="entry name" value="Lambda_DNA-bd_dom_sf"/>
</dbReference>
<accession>A0ABV8WTZ3</accession>
<evidence type="ECO:0000256" key="2">
    <source>
        <dbReference type="SAM" id="Phobius"/>
    </source>
</evidence>
<dbReference type="PANTHER" id="PTHR46558:SF15">
    <property type="entry name" value="HELIX-TURN-HELIX DOMAIN PROTEIN"/>
    <property type="match status" value="1"/>
</dbReference>
<evidence type="ECO:0000259" key="3">
    <source>
        <dbReference type="PROSITE" id="PS50943"/>
    </source>
</evidence>
<feature type="domain" description="HTH cro/C1-type" evidence="3">
    <location>
        <begin position="10"/>
        <end position="64"/>
    </location>
</feature>
<organism evidence="4 5">
    <name type="scientific">Gracilibacillus xinjiangensis</name>
    <dbReference type="NCBI Taxonomy" id="1193282"/>
    <lineage>
        <taxon>Bacteria</taxon>
        <taxon>Bacillati</taxon>
        <taxon>Bacillota</taxon>
        <taxon>Bacilli</taxon>
        <taxon>Bacillales</taxon>
        <taxon>Bacillaceae</taxon>
        <taxon>Gracilibacillus</taxon>
    </lineage>
</organism>
<evidence type="ECO:0000256" key="1">
    <source>
        <dbReference type="ARBA" id="ARBA00023125"/>
    </source>
</evidence>
<dbReference type="PROSITE" id="PS50943">
    <property type="entry name" value="HTH_CROC1"/>
    <property type="match status" value="1"/>
</dbReference>
<dbReference type="CDD" id="cd00093">
    <property type="entry name" value="HTH_XRE"/>
    <property type="match status" value="1"/>
</dbReference>